<name>A0A9W5EUG4_CAMHY</name>
<dbReference type="RefSeq" id="WP_059431094.1">
    <property type="nucleotide sequence ID" value="NZ_FAUW01000002.1"/>
</dbReference>
<evidence type="ECO:0000256" key="1">
    <source>
        <dbReference type="SAM" id="Phobius"/>
    </source>
</evidence>
<feature type="transmembrane region" description="Helical" evidence="1">
    <location>
        <begin position="6"/>
        <end position="27"/>
    </location>
</feature>
<evidence type="ECO:0000313" key="3">
    <source>
        <dbReference type="Proteomes" id="UP000052257"/>
    </source>
</evidence>
<protein>
    <submittedName>
        <fullName evidence="2">Uncharacterized protein</fullName>
    </submittedName>
</protein>
<comment type="caution">
    <text evidence="2">The sequence shown here is derived from an EMBL/GenBank/DDBJ whole genome shotgun (WGS) entry which is preliminary data.</text>
</comment>
<dbReference type="Proteomes" id="UP000052257">
    <property type="component" value="Unassembled WGS sequence"/>
</dbReference>
<keyword evidence="1" id="KW-0472">Membrane</keyword>
<dbReference type="EMBL" id="FAUW01000002">
    <property type="protein sequence ID" value="CUU79380.1"/>
    <property type="molecule type" value="Genomic_DNA"/>
</dbReference>
<proteinExistence type="predicted"/>
<feature type="transmembrane region" description="Helical" evidence="1">
    <location>
        <begin position="34"/>
        <end position="56"/>
    </location>
</feature>
<sequence length="97" mass="11610">MNFMVNIATYLFIVLFNVFLELLIKLIKFVFMLIFRYVIPSINLLFLAIYTVIVLLLRKLPFYNKLIIARDVILKYGWIMIKDLWLVVSAVAVYCYY</sequence>
<gene>
    <name evidence="2" type="ORF">ERS739220_01066</name>
</gene>
<dbReference type="AlphaFoldDB" id="A0A9W5EUG4"/>
<accession>A0A9W5EUG4</accession>
<organism evidence="2 3">
    <name type="scientific">Campylobacter hyointestinalis subsp. hyointestinalis</name>
    <dbReference type="NCBI Taxonomy" id="91352"/>
    <lineage>
        <taxon>Bacteria</taxon>
        <taxon>Pseudomonadati</taxon>
        <taxon>Campylobacterota</taxon>
        <taxon>Epsilonproteobacteria</taxon>
        <taxon>Campylobacterales</taxon>
        <taxon>Campylobacteraceae</taxon>
        <taxon>Campylobacter</taxon>
    </lineage>
</organism>
<evidence type="ECO:0000313" key="2">
    <source>
        <dbReference type="EMBL" id="CUU79380.1"/>
    </source>
</evidence>
<reference evidence="2 3" key="1">
    <citation type="submission" date="2015-11" db="EMBL/GenBank/DDBJ databases">
        <authorList>
            <consortium name="Pathogen Informatics"/>
        </authorList>
    </citation>
    <scope>NUCLEOTIDE SEQUENCE [LARGE SCALE GENOMIC DNA]</scope>
    <source>
        <strain evidence="2 3">006A-0191</strain>
    </source>
</reference>
<feature type="transmembrane region" description="Helical" evidence="1">
    <location>
        <begin position="76"/>
        <end position="96"/>
    </location>
</feature>
<keyword evidence="1" id="KW-0812">Transmembrane</keyword>
<keyword evidence="1" id="KW-1133">Transmembrane helix</keyword>